<comment type="subcellular location">
    <subcellularLocation>
        <location evidence="1">Cell envelope</location>
    </subcellularLocation>
</comment>
<evidence type="ECO:0000313" key="6">
    <source>
        <dbReference type="EMBL" id="MVZ63446.1"/>
    </source>
</evidence>
<evidence type="ECO:0000256" key="3">
    <source>
        <dbReference type="ARBA" id="ARBA00023157"/>
    </source>
</evidence>
<evidence type="ECO:0000256" key="4">
    <source>
        <dbReference type="ARBA" id="ARBA00023284"/>
    </source>
</evidence>
<gene>
    <name evidence="6" type="ORF">GQF63_15570</name>
</gene>
<protein>
    <submittedName>
        <fullName evidence="6">Redoxin domain-containing protein</fullName>
    </submittedName>
</protein>
<dbReference type="Pfam" id="PF08534">
    <property type="entry name" value="Redoxin"/>
    <property type="match status" value="1"/>
</dbReference>
<keyword evidence="2" id="KW-0201">Cytochrome c-type biogenesis</keyword>
<dbReference type="PROSITE" id="PS51352">
    <property type="entry name" value="THIOREDOXIN_2"/>
    <property type="match status" value="1"/>
</dbReference>
<dbReference type="SUPFAM" id="SSF52833">
    <property type="entry name" value="Thioredoxin-like"/>
    <property type="match status" value="1"/>
</dbReference>
<dbReference type="AlphaFoldDB" id="A0A6N8L254"/>
<evidence type="ECO:0000256" key="2">
    <source>
        <dbReference type="ARBA" id="ARBA00022748"/>
    </source>
</evidence>
<keyword evidence="7" id="KW-1185">Reference proteome</keyword>
<dbReference type="PANTHER" id="PTHR42852">
    <property type="entry name" value="THIOL:DISULFIDE INTERCHANGE PROTEIN DSBE"/>
    <property type="match status" value="1"/>
</dbReference>
<comment type="caution">
    <text evidence="6">The sequence shown here is derived from an EMBL/GenBank/DDBJ whole genome shotgun (WGS) entry which is preliminary data.</text>
</comment>
<sequence length="438" mass="49182">MTLFTAVAAFAQASNITGTADKVFIENVSLYKVLNGRLQEVATSRPDAEGRFAFRFTPEYEGFYVVGIGSPLTGMNKYKFYFKGNEELTIKLGRNSCELISSNSPENKALDKWNKASAEIALKSTSPGTQSTYVDFFPQVESLYQQLPALKKGVKTGNKVFDAKFPTLVDYDFAYYAISYNLMPRSAHPDADEMSPYYQQFNADQFMTEELLHLPYGDRFLNNLVINKNMGKSGFPKEDVVVASIPSDKLKGQYVVAKMERIRSMEELLVAKDMYQKYITLPEQIERVAAVEAKLAETKGGAPAVNFAYNDINGKTTSLKDLRGKVVLVDMWATWCGPCRAEEPHWEKLNEEYKGKDVAFVGVSVDQEKDKWEEYVKTKALKGLQLHAGPDNMLSTAYKVTGIPRYILIDKQGNIIAADSPRPSNPKLKELINSWLSK</sequence>
<dbReference type="InterPro" id="IPR017937">
    <property type="entry name" value="Thioredoxin_CS"/>
</dbReference>
<dbReference type="PROSITE" id="PS00194">
    <property type="entry name" value="THIOREDOXIN_1"/>
    <property type="match status" value="1"/>
</dbReference>
<accession>A0A6N8L254</accession>
<keyword evidence="4" id="KW-0676">Redox-active center</keyword>
<dbReference type="GO" id="GO:0017004">
    <property type="term" value="P:cytochrome complex assembly"/>
    <property type="evidence" value="ECO:0007669"/>
    <property type="project" value="UniProtKB-KW"/>
</dbReference>
<dbReference type="GO" id="GO:0030313">
    <property type="term" value="C:cell envelope"/>
    <property type="evidence" value="ECO:0007669"/>
    <property type="project" value="UniProtKB-SubCell"/>
</dbReference>
<dbReference type="EMBL" id="WSQA01000013">
    <property type="protein sequence ID" value="MVZ63446.1"/>
    <property type="molecule type" value="Genomic_DNA"/>
</dbReference>
<reference evidence="6 7" key="1">
    <citation type="submission" date="2019-12" db="EMBL/GenBank/DDBJ databases">
        <authorList>
            <person name="Dong K."/>
        </authorList>
    </citation>
    <scope>NUCLEOTIDE SEQUENCE [LARGE SCALE GENOMIC DNA]</scope>
    <source>
        <strain evidence="6 7">JCM 31225</strain>
    </source>
</reference>
<dbReference type="InterPro" id="IPR013740">
    <property type="entry name" value="Redoxin"/>
</dbReference>
<dbReference type="PANTHER" id="PTHR42852:SF6">
    <property type="entry name" value="THIOL:DISULFIDE INTERCHANGE PROTEIN DSBE"/>
    <property type="match status" value="1"/>
</dbReference>
<proteinExistence type="predicted"/>
<evidence type="ECO:0000259" key="5">
    <source>
        <dbReference type="PROSITE" id="PS51352"/>
    </source>
</evidence>
<evidence type="ECO:0000256" key="1">
    <source>
        <dbReference type="ARBA" id="ARBA00004196"/>
    </source>
</evidence>
<dbReference type="Gene3D" id="3.40.30.10">
    <property type="entry name" value="Glutaredoxin"/>
    <property type="match status" value="1"/>
</dbReference>
<organism evidence="6 7">
    <name type="scientific">Sphingobacterium humi</name>
    <dbReference type="NCBI Taxonomy" id="1796905"/>
    <lineage>
        <taxon>Bacteria</taxon>
        <taxon>Pseudomonadati</taxon>
        <taxon>Bacteroidota</taxon>
        <taxon>Sphingobacteriia</taxon>
        <taxon>Sphingobacteriales</taxon>
        <taxon>Sphingobacteriaceae</taxon>
        <taxon>Sphingobacterium</taxon>
    </lineage>
</organism>
<feature type="domain" description="Thioredoxin" evidence="5">
    <location>
        <begin position="298"/>
        <end position="438"/>
    </location>
</feature>
<dbReference type="GO" id="GO:0016491">
    <property type="term" value="F:oxidoreductase activity"/>
    <property type="evidence" value="ECO:0007669"/>
    <property type="project" value="InterPro"/>
</dbReference>
<dbReference type="OrthoDB" id="1095575at2"/>
<dbReference type="Proteomes" id="UP000435036">
    <property type="component" value="Unassembled WGS sequence"/>
</dbReference>
<dbReference type="CDD" id="cd02966">
    <property type="entry name" value="TlpA_like_family"/>
    <property type="match status" value="1"/>
</dbReference>
<dbReference type="InterPro" id="IPR036249">
    <property type="entry name" value="Thioredoxin-like_sf"/>
</dbReference>
<evidence type="ECO:0000313" key="7">
    <source>
        <dbReference type="Proteomes" id="UP000435036"/>
    </source>
</evidence>
<dbReference type="InterPro" id="IPR050553">
    <property type="entry name" value="Thioredoxin_ResA/DsbE_sf"/>
</dbReference>
<name>A0A6N8L254_9SPHI</name>
<keyword evidence="3" id="KW-1015">Disulfide bond</keyword>
<dbReference type="InterPro" id="IPR013766">
    <property type="entry name" value="Thioredoxin_domain"/>
</dbReference>